<dbReference type="Gene3D" id="3.10.20.80">
    <property type="entry name" value="Translation initiation factor 3 (IF-3), N-terminal domain"/>
    <property type="match status" value="1"/>
</dbReference>
<keyword evidence="9" id="KW-1185">Reference proteome</keyword>
<dbReference type="Gene3D" id="3.30.110.10">
    <property type="entry name" value="Translation initiation factor 3 (IF-3), C-terminal domain"/>
    <property type="match status" value="1"/>
</dbReference>
<evidence type="ECO:0000313" key="9">
    <source>
        <dbReference type="Proteomes" id="UP000245202"/>
    </source>
</evidence>
<protein>
    <recommendedName>
        <fullName evidence="4">Translation initiation factor IF-3</fullName>
    </recommendedName>
</protein>
<sequence>MLSHQKALALAKEAKADLVCTSLMSSPPPCKLVSRGSAKAQRDQENKESRLKEGSGKVKELRLTPDIEDHDYDTKLRQAAKLLDSGNRVLLVVKISGKEGPKAKALLDRLVADLSGSGKKATGIQLSGKQAAVEMLPA</sequence>
<dbReference type="SUPFAM" id="SSF55200">
    <property type="entry name" value="Translation initiation factor IF3, C-terminal domain"/>
    <property type="match status" value="1"/>
</dbReference>
<evidence type="ECO:0000259" key="7">
    <source>
        <dbReference type="Pfam" id="PF05198"/>
    </source>
</evidence>
<evidence type="ECO:0000256" key="4">
    <source>
        <dbReference type="NCBIfam" id="TIGR00168"/>
    </source>
</evidence>
<evidence type="ECO:0000259" key="6">
    <source>
        <dbReference type="Pfam" id="PF00707"/>
    </source>
</evidence>
<dbReference type="PANTHER" id="PTHR10938:SF0">
    <property type="entry name" value="TRANSLATION INITIATION FACTOR IF-3, MITOCHONDRIAL"/>
    <property type="match status" value="1"/>
</dbReference>
<dbReference type="InterPro" id="IPR036788">
    <property type="entry name" value="T_IF-3_C_sf"/>
</dbReference>
<evidence type="ECO:0000313" key="8">
    <source>
        <dbReference type="EMBL" id="GBG10942.1"/>
    </source>
</evidence>
<dbReference type="GO" id="GO:0005737">
    <property type="term" value="C:cytoplasm"/>
    <property type="evidence" value="ECO:0007669"/>
    <property type="project" value="UniProtKB-ARBA"/>
</dbReference>
<dbReference type="InterPro" id="IPR019815">
    <property type="entry name" value="Translation_initiation_fac_3_C"/>
</dbReference>
<reference evidence="8 9" key="1">
    <citation type="submission" date="2017-08" db="EMBL/GenBank/DDBJ databases">
        <title>Substantial Increase in Enzyme Production by Combined Drug-Resistance Mutations in Paenibacillus agaridevorans.</title>
        <authorList>
            <person name="Tanaka Y."/>
            <person name="Funane K."/>
            <person name="Hosaka T."/>
            <person name="Shiwa Y."/>
            <person name="Fujita N."/>
            <person name="Miyazaki T."/>
            <person name="Yoshikawa H."/>
            <person name="Murakami K."/>
            <person name="Kasahara K."/>
            <person name="Inaoka T."/>
            <person name="Hiraga Y."/>
            <person name="Ochi K."/>
        </authorList>
    </citation>
    <scope>NUCLEOTIDE SEQUENCE [LARGE SCALE GENOMIC DNA]</scope>
    <source>
        <strain evidence="8 9">T-3040</strain>
    </source>
</reference>
<comment type="caution">
    <text evidence="8">The sequence shown here is derived from an EMBL/GenBank/DDBJ whole genome shotgun (WGS) entry which is preliminary data.</text>
</comment>
<dbReference type="Pfam" id="PF00707">
    <property type="entry name" value="IF3_C"/>
    <property type="match status" value="1"/>
</dbReference>
<comment type="similarity">
    <text evidence="1">Belongs to the IF-3 family.</text>
</comment>
<evidence type="ECO:0000256" key="5">
    <source>
        <dbReference type="SAM" id="MobiDB-lite"/>
    </source>
</evidence>
<dbReference type="GO" id="GO:0003743">
    <property type="term" value="F:translation initiation factor activity"/>
    <property type="evidence" value="ECO:0007669"/>
    <property type="project" value="UniProtKB-UniRule"/>
</dbReference>
<dbReference type="NCBIfam" id="TIGR00168">
    <property type="entry name" value="infC"/>
    <property type="match status" value="1"/>
</dbReference>
<dbReference type="EMBL" id="BDQX01000362">
    <property type="protein sequence ID" value="GBG10942.1"/>
    <property type="molecule type" value="Genomic_DNA"/>
</dbReference>
<evidence type="ECO:0000256" key="1">
    <source>
        <dbReference type="ARBA" id="ARBA00005439"/>
    </source>
</evidence>
<dbReference type="AlphaFoldDB" id="A0A2R5EW60"/>
<dbReference type="InterPro" id="IPR036787">
    <property type="entry name" value="T_IF-3_N_sf"/>
</dbReference>
<dbReference type="Proteomes" id="UP000245202">
    <property type="component" value="Unassembled WGS sequence"/>
</dbReference>
<dbReference type="SUPFAM" id="SSF54364">
    <property type="entry name" value="Translation initiation factor IF3, N-terminal domain"/>
    <property type="match status" value="1"/>
</dbReference>
<dbReference type="Pfam" id="PF05198">
    <property type="entry name" value="IF3_N"/>
    <property type="match status" value="1"/>
</dbReference>
<gene>
    <name evidence="8" type="ORF">PAT3040_05714</name>
</gene>
<evidence type="ECO:0000256" key="3">
    <source>
        <dbReference type="ARBA" id="ARBA00022917"/>
    </source>
</evidence>
<dbReference type="PANTHER" id="PTHR10938">
    <property type="entry name" value="TRANSLATION INITIATION FACTOR IF-3"/>
    <property type="match status" value="1"/>
</dbReference>
<dbReference type="InterPro" id="IPR019814">
    <property type="entry name" value="Translation_initiation_fac_3_N"/>
</dbReference>
<feature type="domain" description="Translation initiation factor 3 N-terminal" evidence="7">
    <location>
        <begin position="2"/>
        <end position="48"/>
    </location>
</feature>
<feature type="region of interest" description="Disordered" evidence="5">
    <location>
        <begin position="28"/>
        <end position="58"/>
    </location>
</feature>
<dbReference type="GO" id="GO:0032790">
    <property type="term" value="P:ribosome disassembly"/>
    <property type="evidence" value="ECO:0007669"/>
    <property type="project" value="TreeGrafter"/>
</dbReference>
<name>A0A2R5EW60_9BACL</name>
<keyword evidence="3" id="KW-0648">Protein biosynthesis</keyword>
<feature type="domain" description="Translation initiation factor 3 C-terminal" evidence="6">
    <location>
        <begin position="57"/>
        <end position="135"/>
    </location>
</feature>
<organism evidence="8 9">
    <name type="scientific">Paenibacillus agaridevorans</name>
    <dbReference type="NCBI Taxonomy" id="171404"/>
    <lineage>
        <taxon>Bacteria</taxon>
        <taxon>Bacillati</taxon>
        <taxon>Bacillota</taxon>
        <taxon>Bacilli</taxon>
        <taxon>Bacillales</taxon>
        <taxon>Paenibacillaceae</taxon>
        <taxon>Paenibacillus</taxon>
    </lineage>
</organism>
<proteinExistence type="inferred from homology"/>
<accession>A0A2R5EW60</accession>
<dbReference type="InterPro" id="IPR001288">
    <property type="entry name" value="Translation_initiation_fac_3"/>
</dbReference>
<evidence type="ECO:0000256" key="2">
    <source>
        <dbReference type="ARBA" id="ARBA00022540"/>
    </source>
</evidence>
<feature type="compositionally biased region" description="Basic and acidic residues" evidence="5">
    <location>
        <begin position="40"/>
        <end position="58"/>
    </location>
</feature>
<dbReference type="GO" id="GO:0043022">
    <property type="term" value="F:ribosome binding"/>
    <property type="evidence" value="ECO:0007669"/>
    <property type="project" value="TreeGrafter"/>
</dbReference>
<keyword evidence="2 8" id="KW-0396">Initiation factor</keyword>